<evidence type="ECO:0000313" key="1">
    <source>
        <dbReference type="EMBL" id="KFF28322.1"/>
    </source>
</evidence>
<sequence length="334" mass="37650">MKKILMFLMVSTLCFAQKTELIKLSQNIKDKNSRTKSLNLLDIRTDKDLGTVIYKDESVQMKFSNEDLKNHVETWFADDNKARGSNDITILLEEIKITNFQNTGLTKLKVKVSSFINRNGKYFFISRYYNTLDFNSKLTPNIPKQISSSISDILSSFINQSYAHTVLRTPIPEAELKDYEVILEKNMKFVTSPELTNGVYKDFKSFSEQKPQEGYYIGKNKKGKVIGVKDQNDLLVLTEEMYGYVEDGKAYRSTPVGFLEINKDDRGYYIVSSRQELYPKNSNTGAMIGGMTGGLVGGLIGAAIDSGSKTGRNGNTALSNVYIDSLTGDYVFEK</sequence>
<gene>
    <name evidence="1" type="ORF">IW16_03670</name>
</gene>
<proteinExistence type="predicted"/>
<keyword evidence="2" id="KW-1185">Reference proteome</keyword>
<reference evidence="1 2" key="1">
    <citation type="submission" date="2014-07" db="EMBL/GenBank/DDBJ databases">
        <title>Genome of Chryseobacterium vrystaatense LMG 22846.</title>
        <authorList>
            <person name="Pipes S.E."/>
            <person name="Stropko S.J."/>
            <person name="Newman J.D."/>
        </authorList>
    </citation>
    <scope>NUCLEOTIDE SEQUENCE [LARGE SCALE GENOMIC DNA]</scope>
    <source>
        <strain evidence="1 2">LMG 22846</strain>
    </source>
</reference>
<accession>A0ABR4UST3</accession>
<name>A0ABR4UST3_9FLAO</name>
<comment type="caution">
    <text evidence="1">The sequence shown here is derived from an EMBL/GenBank/DDBJ whole genome shotgun (WGS) entry which is preliminary data.</text>
</comment>
<dbReference type="Proteomes" id="UP000028719">
    <property type="component" value="Unassembled WGS sequence"/>
</dbReference>
<protein>
    <recommendedName>
        <fullName evidence="3">Glycine zipper</fullName>
    </recommendedName>
</protein>
<dbReference type="RefSeq" id="WP_034739777.1">
    <property type="nucleotide sequence ID" value="NZ_JPRI01000001.1"/>
</dbReference>
<dbReference type="EMBL" id="JPRI01000001">
    <property type="protein sequence ID" value="KFF28322.1"/>
    <property type="molecule type" value="Genomic_DNA"/>
</dbReference>
<organism evidence="1 2">
    <name type="scientific">Chryseobacterium vrystaatense</name>
    <dbReference type="NCBI Taxonomy" id="307480"/>
    <lineage>
        <taxon>Bacteria</taxon>
        <taxon>Pseudomonadati</taxon>
        <taxon>Bacteroidota</taxon>
        <taxon>Flavobacteriia</taxon>
        <taxon>Flavobacteriales</taxon>
        <taxon>Weeksellaceae</taxon>
        <taxon>Chryseobacterium group</taxon>
        <taxon>Chryseobacterium</taxon>
    </lineage>
</organism>
<evidence type="ECO:0008006" key="3">
    <source>
        <dbReference type="Google" id="ProtNLM"/>
    </source>
</evidence>
<evidence type="ECO:0000313" key="2">
    <source>
        <dbReference type="Proteomes" id="UP000028719"/>
    </source>
</evidence>